<gene>
    <name evidence="1" type="ORF">LCGC14_2844250</name>
</gene>
<accession>A0A0F8YAE4</accession>
<dbReference type="AlphaFoldDB" id="A0A0F8YAE4"/>
<dbReference type="EMBL" id="LAZR01054520">
    <property type="protein sequence ID" value="KKK78367.1"/>
    <property type="molecule type" value="Genomic_DNA"/>
</dbReference>
<proteinExistence type="predicted"/>
<protein>
    <submittedName>
        <fullName evidence="1">Uncharacterized protein</fullName>
    </submittedName>
</protein>
<evidence type="ECO:0000313" key="1">
    <source>
        <dbReference type="EMBL" id="KKK78367.1"/>
    </source>
</evidence>
<organism evidence="1">
    <name type="scientific">marine sediment metagenome</name>
    <dbReference type="NCBI Taxonomy" id="412755"/>
    <lineage>
        <taxon>unclassified sequences</taxon>
        <taxon>metagenomes</taxon>
        <taxon>ecological metagenomes</taxon>
    </lineage>
</organism>
<name>A0A0F8YAE4_9ZZZZ</name>
<feature type="non-terminal residue" evidence="1">
    <location>
        <position position="1"/>
    </location>
</feature>
<sequence length="92" mass="10499">MAYGPIDASAGRTIASIQEILDSPNLSTLILIAEWITRQMRSYTQRAEGLVVCDDCGAYAKTKQDVQHHNTCKPGESEEWRKFFREFFDDEP</sequence>
<comment type="caution">
    <text evidence="1">The sequence shown here is derived from an EMBL/GenBank/DDBJ whole genome shotgun (WGS) entry which is preliminary data.</text>
</comment>
<reference evidence="1" key="1">
    <citation type="journal article" date="2015" name="Nature">
        <title>Complex archaea that bridge the gap between prokaryotes and eukaryotes.</title>
        <authorList>
            <person name="Spang A."/>
            <person name="Saw J.H."/>
            <person name="Jorgensen S.L."/>
            <person name="Zaremba-Niedzwiedzka K."/>
            <person name="Martijn J."/>
            <person name="Lind A.E."/>
            <person name="van Eijk R."/>
            <person name="Schleper C."/>
            <person name="Guy L."/>
            <person name="Ettema T.J."/>
        </authorList>
    </citation>
    <scope>NUCLEOTIDE SEQUENCE</scope>
</reference>